<reference evidence="2" key="1">
    <citation type="submission" date="2021-03" db="EMBL/GenBank/DDBJ databases">
        <title>Molecular epidemiology and mechanisms of colistin and carbapenem resistance in Enterobacteriaceae from clinical isolates, the environment and porcine samples in Pretoria, South Africa.</title>
        <authorList>
            <person name="Bogoshi D."/>
            <person name="Mbelle N.M."/>
            <person name="Naidoo V."/>
            <person name="Osei Sekyere J."/>
        </authorList>
    </citation>
    <scope>NUCLEOTIDE SEQUENCE</scope>
    <source>
        <strain evidence="2">C080</strain>
    </source>
</reference>
<name>A0A939NK59_SERMA</name>
<dbReference type="EMBL" id="JAGETR010000086">
    <property type="protein sequence ID" value="MBO2007004.1"/>
    <property type="molecule type" value="Genomic_DNA"/>
</dbReference>
<feature type="region of interest" description="Disordered" evidence="1">
    <location>
        <begin position="50"/>
        <end position="69"/>
    </location>
</feature>
<evidence type="ECO:0000313" key="2">
    <source>
        <dbReference type="EMBL" id="MBO2007004.1"/>
    </source>
</evidence>
<organism evidence="2">
    <name type="scientific">Serratia marcescens</name>
    <dbReference type="NCBI Taxonomy" id="615"/>
    <lineage>
        <taxon>Bacteria</taxon>
        <taxon>Pseudomonadati</taxon>
        <taxon>Pseudomonadota</taxon>
        <taxon>Gammaproteobacteria</taxon>
        <taxon>Enterobacterales</taxon>
        <taxon>Yersiniaceae</taxon>
        <taxon>Serratia</taxon>
    </lineage>
</organism>
<accession>A0A939NK59</accession>
<protein>
    <submittedName>
        <fullName evidence="2">Uncharacterized protein</fullName>
    </submittedName>
</protein>
<proteinExistence type="predicted"/>
<feature type="compositionally biased region" description="Low complexity" evidence="1">
    <location>
        <begin position="53"/>
        <end position="62"/>
    </location>
</feature>
<sequence>MEARRGRDAAGGSMQHDSATGHVSWPGTRMQSWKVDLLWWTNSLCGIGIADPGAAGSAASRRQASRGGG</sequence>
<comment type="caution">
    <text evidence="2">The sequence shown here is derived from an EMBL/GenBank/DDBJ whole genome shotgun (WGS) entry which is preliminary data.</text>
</comment>
<gene>
    <name evidence="2" type="ORF">J4732_14030</name>
</gene>
<dbReference type="AlphaFoldDB" id="A0A939NK59"/>
<feature type="region of interest" description="Disordered" evidence="1">
    <location>
        <begin position="1"/>
        <end position="26"/>
    </location>
</feature>
<evidence type="ECO:0000256" key="1">
    <source>
        <dbReference type="SAM" id="MobiDB-lite"/>
    </source>
</evidence>